<keyword evidence="2" id="KW-0614">Plasmid</keyword>
<feature type="signal peptide" evidence="1">
    <location>
        <begin position="1"/>
        <end position="28"/>
    </location>
</feature>
<protein>
    <submittedName>
        <fullName evidence="2">DUF3299 domain-containing protein</fullName>
    </submittedName>
</protein>
<dbReference type="KEGG" id="aant:HUK68_20630"/>
<gene>
    <name evidence="2" type="ORF">HUK68_20630</name>
</gene>
<organism evidence="2 3">
    <name type="scientific">Comamonas antarctica</name>
    <dbReference type="NCBI Taxonomy" id="2743470"/>
    <lineage>
        <taxon>Bacteria</taxon>
        <taxon>Pseudomonadati</taxon>
        <taxon>Pseudomonadota</taxon>
        <taxon>Betaproteobacteria</taxon>
        <taxon>Burkholderiales</taxon>
        <taxon>Comamonadaceae</taxon>
        <taxon>Comamonas</taxon>
    </lineage>
</organism>
<dbReference type="InterPro" id="IPR021727">
    <property type="entry name" value="DUF3299"/>
</dbReference>
<dbReference type="AlphaFoldDB" id="A0A6N1X7L8"/>
<dbReference type="EMBL" id="CP054841">
    <property type="protein sequence ID" value="QKV55337.1"/>
    <property type="molecule type" value="Genomic_DNA"/>
</dbReference>
<name>A0A6N1X7L8_9BURK</name>
<dbReference type="Pfam" id="PF11736">
    <property type="entry name" value="DUF3299"/>
    <property type="match status" value="1"/>
</dbReference>
<reference evidence="2 3" key="1">
    <citation type="submission" date="2020-06" db="EMBL/GenBank/DDBJ databases">
        <title>Acidovorax antarctica sp. nov., isolated from Corinth ice sheet soil, Antarctic Fields Peninsula.</title>
        <authorList>
            <person name="Xu Q."/>
            <person name="Peng F."/>
        </authorList>
    </citation>
    <scope>NUCLEOTIDE SEQUENCE [LARGE SCALE GENOMIC DNA]</scope>
    <source>
        <strain evidence="2 3">16-35-5</strain>
        <plasmid evidence="2 3">unnamed1</plasmid>
    </source>
</reference>
<dbReference type="Proteomes" id="UP000509579">
    <property type="component" value="Plasmid unnamed1"/>
</dbReference>
<evidence type="ECO:0000256" key="1">
    <source>
        <dbReference type="SAM" id="SignalP"/>
    </source>
</evidence>
<evidence type="ECO:0000313" key="3">
    <source>
        <dbReference type="Proteomes" id="UP000509579"/>
    </source>
</evidence>
<evidence type="ECO:0000313" key="2">
    <source>
        <dbReference type="EMBL" id="QKV55337.1"/>
    </source>
</evidence>
<proteinExistence type="predicted"/>
<feature type="chain" id="PRO_5027036094" evidence="1">
    <location>
        <begin position="29"/>
        <end position="189"/>
    </location>
</feature>
<dbReference type="Gene3D" id="2.40.50.870">
    <property type="entry name" value="Protein of unknown function (DUF3299)"/>
    <property type="match status" value="1"/>
</dbReference>
<keyword evidence="3" id="KW-1185">Reference proteome</keyword>
<accession>A0A6N1X7L8</accession>
<geneLocation type="plasmid" evidence="2 3">
    <name>unnamed1</name>
</geneLocation>
<sequence length="189" mass="20744">MVRTLPSTSRRLACQWLALAFAAPLAGAGRAAPAKPAPETISWDALVPAGWDPAAGLEGVNPDQLSDSDPRAQQLLARLRQRWDEAPVNQAMNGRAVRLPGYVVPLEEGREGLREFLLVPYFGACIHTPPPPANQIIHVRLDKPSRLAKSMDAVWLTGVLRTGREKTEMGQSGYRMQANGLELYSDKRR</sequence>
<dbReference type="RefSeq" id="WP_175506126.1">
    <property type="nucleotide sequence ID" value="NZ_CAURQT010000012.1"/>
</dbReference>
<keyword evidence="1" id="KW-0732">Signal</keyword>